<dbReference type="EMBL" id="UINC01016072">
    <property type="protein sequence ID" value="SVA67211.1"/>
    <property type="molecule type" value="Genomic_DNA"/>
</dbReference>
<proteinExistence type="inferred from homology"/>
<sequence>MAEKTKEKFGRIDVLINNAALYGGLKSSRFEDIDSKQWDKAMNVNVKGVWNCCRAVVPVMREQKGGSIINISSLAALYGMPYAADYSASKAAVLGLTRVIAREVGKDGIRVNSVAPSMVKTESAAEFLGEKSEKGFEVISKGQILQKTLEVDDIYGTILYLASDQSEFVTGQTIMVDGGSVLL</sequence>
<organism evidence="3">
    <name type="scientific">marine metagenome</name>
    <dbReference type="NCBI Taxonomy" id="408172"/>
    <lineage>
        <taxon>unclassified sequences</taxon>
        <taxon>metagenomes</taxon>
        <taxon>ecological metagenomes</taxon>
    </lineage>
</organism>
<keyword evidence="2" id="KW-0560">Oxidoreductase</keyword>
<evidence type="ECO:0000313" key="3">
    <source>
        <dbReference type="EMBL" id="SVA67211.1"/>
    </source>
</evidence>
<dbReference type="PRINTS" id="PR00080">
    <property type="entry name" value="SDRFAMILY"/>
</dbReference>
<protein>
    <submittedName>
        <fullName evidence="3">Uncharacterized protein</fullName>
    </submittedName>
</protein>
<comment type="similarity">
    <text evidence="1">Belongs to the short-chain dehydrogenases/reductases (SDR) family.</text>
</comment>
<dbReference type="Pfam" id="PF13561">
    <property type="entry name" value="adh_short_C2"/>
    <property type="match status" value="1"/>
</dbReference>
<dbReference type="Gene3D" id="3.40.50.720">
    <property type="entry name" value="NAD(P)-binding Rossmann-like Domain"/>
    <property type="match status" value="1"/>
</dbReference>
<dbReference type="FunFam" id="3.40.50.720:FF:000084">
    <property type="entry name" value="Short-chain dehydrogenase reductase"/>
    <property type="match status" value="1"/>
</dbReference>
<dbReference type="PANTHER" id="PTHR24321">
    <property type="entry name" value="DEHYDROGENASES, SHORT CHAIN"/>
    <property type="match status" value="1"/>
</dbReference>
<dbReference type="PANTHER" id="PTHR24321:SF8">
    <property type="entry name" value="ESTRADIOL 17-BETA-DEHYDROGENASE 8-RELATED"/>
    <property type="match status" value="1"/>
</dbReference>
<dbReference type="CDD" id="cd05233">
    <property type="entry name" value="SDR_c"/>
    <property type="match status" value="1"/>
</dbReference>
<evidence type="ECO:0000256" key="2">
    <source>
        <dbReference type="ARBA" id="ARBA00023002"/>
    </source>
</evidence>
<dbReference type="InterPro" id="IPR036291">
    <property type="entry name" value="NAD(P)-bd_dom_sf"/>
</dbReference>
<reference evidence="3" key="1">
    <citation type="submission" date="2018-05" db="EMBL/GenBank/DDBJ databases">
        <authorList>
            <person name="Lanie J.A."/>
            <person name="Ng W.-L."/>
            <person name="Kazmierczak K.M."/>
            <person name="Andrzejewski T.M."/>
            <person name="Davidsen T.M."/>
            <person name="Wayne K.J."/>
            <person name="Tettelin H."/>
            <person name="Glass J.I."/>
            <person name="Rusch D."/>
            <person name="Podicherti R."/>
            <person name="Tsui H.-C.T."/>
            <person name="Winkler M.E."/>
        </authorList>
    </citation>
    <scope>NUCLEOTIDE SEQUENCE</scope>
</reference>
<dbReference type="AlphaFoldDB" id="A0A381XS38"/>
<gene>
    <name evidence="3" type="ORF">METZ01_LOCUS120065</name>
</gene>
<dbReference type="GO" id="GO:0016491">
    <property type="term" value="F:oxidoreductase activity"/>
    <property type="evidence" value="ECO:0007669"/>
    <property type="project" value="UniProtKB-KW"/>
</dbReference>
<dbReference type="InterPro" id="IPR020904">
    <property type="entry name" value="Sc_DH/Rdtase_CS"/>
</dbReference>
<dbReference type="SUPFAM" id="SSF51735">
    <property type="entry name" value="NAD(P)-binding Rossmann-fold domains"/>
    <property type="match status" value="1"/>
</dbReference>
<dbReference type="PRINTS" id="PR00081">
    <property type="entry name" value="GDHRDH"/>
</dbReference>
<name>A0A381XS38_9ZZZZ</name>
<evidence type="ECO:0000256" key="1">
    <source>
        <dbReference type="ARBA" id="ARBA00006484"/>
    </source>
</evidence>
<accession>A0A381XS38</accession>
<dbReference type="PROSITE" id="PS00061">
    <property type="entry name" value="ADH_SHORT"/>
    <property type="match status" value="1"/>
</dbReference>
<dbReference type="InterPro" id="IPR002347">
    <property type="entry name" value="SDR_fam"/>
</dbReference>